<feature type="compositionally biased region" description="Basic and acidic residues" evidence="6">
    <location>
        <begin position="491"/>
        <end position="500"/>
    </location>
</feature>
<comment type="subcellular location">
    <subcellularLocation>
        <location evidence="1">Cytoplasm</location>
        <location evidence="1">Cell cortex</location>
    </subcellularLocation>
</comment>
<reference evidence="7 8" key="1">
    <citation type="submission" date="2019-06" db="EMBL/GenBank/DDBJ databases">
        <authorList>
            <person name="Palmer J.M."/>
        </authorList>
    </citation>
    <scope>NUCLEOTIDE SEQUENCE [LARGE SCALE GENOMIC DNA]</scope>
    <source>
        <strain evidence="7 8">TWF102</strain>
    </source>
</reference>
<evidence type="ECO:0000256" key="1">
    <source>
        <dbReference type="ARBA" id="ARBA00004544"/>
    </source>
</evidence>
<dbReference type="GO" id="GO:0001965">
    <property type="term" value="F:G-protein alpha-subunit binding"/>
    <property type="evidence" value="ECO:0007669"/>
    <property type="project" value="TreeGrafter"/>
</dbReference>
<comment type="caution">
    <text evidence="7">The sequence shown here is derived from an EMBL/GenBank/DDBJ whole genome shotgun (WGS) entry which is preliminary data.</text>
</comment>
<evidence type="ECO:0000313" key="7">
    <source>
        <dbReference type="EMBL" id="KAF3094716.1"/>
    </source>
</evidence>
<evidence type="ECO:0000256" key="4">
    <source>
        <dbReference type="ARBA" id="ARBA00022658"/>
    </source>
</evidence>
<protein>
    <recommendedName>
        <fullName evidence="9">Synembryn-A</fullName>
    </recommendedName>
</protein>
<name>A0A7C8JD37_ORBOL</name>
<dbReference type="InterPro" id="IPR008376">
    <property type="entry name" value="Chaperone_Ric-8_A/B"/>
</dbReference>
<dbReference type="EMBL" id="WIQW01000043">
    <property type="protein sequence ID" value="KAF3094716.1"/>
    <property type="molecule type" value="Genomic_DNA"/>
</dbReference>
<gene>
    <name evidence="7" type="ORF">TWF102_007507</name>
</gene>
<feature type="region of interest" description="Disordered" evidence="6">
    <location>
        <begin position="485"/>
        <end position="520"/>
    </location>
</feature>
<feature type="compositionally biased region" description="Low complexity" evidence="6">
    <location>
        <begin position="273"/>
        <end position="295"/>
    </location>
</feature>
<keyword evidence="4" id="KW-0344">Guanine-nucleotide releasing factor</keyword>
<evidence type="ECO:0000313" key="8">
    <source>
        <dbReference type="Proteomes" id="UP000475325"/>
    </source>
</evidence>
<dbReference type="Pfam" id="PF10165">
    <property type="entry name" value="Ric8"/>
    <property type="match status" value="1"/>
</dbReference>
<dbReference type="PRINTS" id="PR01802">
    <property type="entry name" value="SYNEMBRYN"/>
</dbReference>
<evidence type="ECO:0000256" key="3">
    <source>
        <dbReference type="ARBA" id="ARBA00022490"/>
    </source>
</evidence>
<evidence type="ECO:0008006" key="9">
    <source>
        <dbReference type="Google" id="ProtNLM"/>
    </source>
</evidence>
<evidence type="ECO:0000256" key="6">
    <source>
        <dbReference type="SAM" id="MobiDB-lite"/>
    </source>
</evidence>
<keyword evidence="3" id="KW-0963">Cytoplasm</keyword>
<accession>A0A7C8JD37</accession>
<dbReference type="InterPro" id="IPR019318">
    <property type="entry name" value="Gua_nucleotide_exch_fac_Ric8"/>
</dbReference>
<dbReference type="GO" id="GO:0007186">
    <property type="term" value="P:G protein-coupled receptor signaling pathway"/>
    <property type="evidence" value="ECO:0007669"/>
    <property type="project" value="TreeGrafter"/>
</dbReference>
<dbReference type="PANTHER" id="PTHR12425:SF5">
    <property type="entry name" value="SYNEMBRYN"/>
    <property type="match status" value="1"/>
</dbReference>
<dbReference type="GO" id="GO:0005938">
    <property type="term" value="C:cell cortex"/>
    <property type="evidence" value="ECO:0007669"/>
    <property type="project" value="UniProtKB-SubCell"/>
</dbReference>
<feature type="region of interest" description="Disordered" evidence="6">
    <location>
        <begin position="271"/>
        <end position="295"/>
    </location>
</feature>
<dbReference type="AlphaFoldDB" id="A0A7C8JD37"/>
<comment type="similarity">
    <text evidence="2">Belongs to the synembryn family.</text>
</comment>
<dbReference type="PANTHER" id="PTHR12425">
    <property type="entry name" value="SYNEMBRYN"/>
    <property type="match status" value="1"/>
</dbReference>
<evidence type="ECO:0000256" key="5">
    <source>
        <dbReference type="ARBA" id="ARBA00023186"/>
    </source>
</evidence>
<dbReference type="GO" id="GO:0005085">
    <property type="term" value="F:guanyl-nucleotide exchange factor activity"/>
    <property type="evidence" value="ECO:0007669"/>
    <property type="project" value="UniProtKB-KW"/>
</dbReference>
<sequence length="520" mass="56747">MSNTTNVKRAAVASLMDQLRADVTEQKLTPQEELEILEKLKVYGRTVTGSDAIYSSEGIVFLAEVAFRPKNPDSSREALRCLANALYLDRQMVQYFIDAGYVEKTSEAYKSENVDDEFLLGRILFFSTTFAKDDHLINKWANEHHLVENNIAAISRHAIAYTAAASTASSLAVPMMQTMALQDTLKLLYTLTTKLSDVSTMLGPTIPHLLTLLSALPIQSSPLQAPTHHILDALSNIPPTTPDSQTSFFPPSNPTLHVSKILKILDKSAVIPSSSSSSSSSTTSRSGSGTSNSTTVDDFDTHAASLLKLLIEIYPLSPAPVKTLLHETLLPSEKERSSPLGSTNSTTLPARLLRLASSPTTTNTRLILQTLLFVISDEDPVKFVKNVGYGHASGYLMMRGIPIPSEALEEIGAAESGDGVSSRNKRINPITGQYLDDELRDIEASGLKGLEDMTDEEKEREAEKLFVLFERLNRTGVINVENPVRTAMQEGRFEEIKSDNEDSDDDGDNEAGKGKGKAKA</sequence>
<evidence type="ECO:0000256" key="2">
    <source>
        <dbReference type="ARBA" id="ARBA00009049"/>
    </source>
</evidence>
<dbReference type="Proteomes" id="UP000475325">
    <property type="component" value="Unassembled WGS sequence"/>
</dbReference>
<organism evidence="7 8">
    <name type="scientific">Orbilia oligospora</name>
    <name type="common">Nematode-trapping fungus</name>
    <name type="synonym">Arthrobotrys oligospora</name>
    <dbReference type="NCBI Taxonomy" id="2813651"/>
    <lineage>
        <taxon>Eukaryota</taxon>
        <taxon>Fungi</taxon>
        <taxon>Dikarya</taxon>
        <taxon>Ascomycota</taxon>
        <taxon>Pezizomycotina</taxon>
        <taxon>Orbiliomycetes</taxon>
        <taxon>Orbiliales</taxon>
        <taxon>Orbiliaceae</taxon>
        <taxon>Orbilia</taxon>
    </lineage>
</organism>
<proteinExistence type="inferred from homology"/>
<keyword evidence="5" id="KW-0143">Chaperone</keyword>